<evidence type="ECO:0000313" key="4">
    <source>
        <dbReference type="Proteomes" id="UP000005801"/>
    </source>
</evidence>
<evidence type="ECO:0000313" key="3">
    <source>
        <dbReference type="EMBL" id="EDM73786.1"/>
    </source>
</evidence>
<gene>
    <name evidence="3" type="ORF">PPSIR1_13820</name>
</gene>
<protein>
    <submittedName>
        <fullName evidence="3">Uncharacterized protein</fullName>
    </submittedName>
</protein>
<keyword evidence="2" id="KW-0812">Transmembrane</keyword>
<organism evidence="3 4">
    <name type="scientific">Plesiocystis pacifica SIR-1</name>
    <dbReference type="NCBI Taxonomy" id="391625"/>
    <lineage>
        <taxon>Bacteria</taxon>
        <taxon>Pseudomonadati</taxon>
        <taxon>Myxococcota</taxon>
        <taxon>Polyangia</taxon>
        <taxon>Nannocystales</taxon>
        <taxon>Nannocystaceae</taxon>
        <taxon>Plesiocystis</taxon>
    </lineage>
</organism>
<dbReference type="EMBL" id="ABCS01000176">
    <property type="protein sequence ID" value="EDM73786.1"/>
    <property type="molecule type" value="Genomic_DNA"/>
</dbReference>
<comment type="caution">
    <text evidence="3">The sequence shown here is derived from an EMBL/GenBank/DDBJ whole genome shotgun (WGS) entry which is preliminary data.</text>
</comment>
<evidence type="ECO:0000256" key="1">
    <source>
        <dbReference type="SAM" id="MobiDB-lite"/>
    </source>
</evidence>
<sequence length="332" mass="35457">MVESANKKPGKRKGGAVLPPSTRIVDHPDWDPNAPDVALAESPRGRKGGKGAKGGQNAPSSQPVERKTGITATVLFGGLLLVVGGFGAWKLIDARNREAAVKTERAEAEAQAEAEAEALAKANEPAPMPTDEELQALYLERATATATALEVDAPSLDELLAPNTFEHLVTHGKPVVIAPGGRKTIGALSFKVRVETLNLERRGIRSKGQHTMLVVENTTDQPLAYRLSVRKATVGECRSPVMFHYDAMVIDPGETAEVSVCSGRQSAEIIDLRTLAVSKVGARWIRQLPAKAVGNDDMAVTSHEVSEDIEMCDMGSDETSRAIKENLVSGRT</sequence>
<keyword evidence="2" id="KW-1133">Transmembrane helix</keyword>
<dbReference type="AlphaFoldDB" id="A6GK25"/>
<feature type="transmembrane region" description="Helical" evidence="2">
    <location>
        <begin position="70"/>
        <end position="92"/>
    </location>
</feature>
<name>A6GK25_9BACT</name>
<keyword evidence="4" id="KW-1185">Reference proteome</keyword>
<feature type="region of interest" description="Disordered" evidence="1">
    <location>
        <begin position="1"/>
        <end position="65"/>
    </location>
</feature>
<dbReference type="OrthoDB" id="9831471at2"/>
<keyword evidence="2" id="KW-0472">Membrane</keyword>
<evidence type="ECO:0000256" key="2">
    <source>
        <dbReference type="SAM" id="Phobius"/>
    </source>
</evidence>
<reference evidence="3 4" key="1">
    <citation type="submission" date="2007-06" db="EMBL/GenBank/DDBJ databases">
        <authorList>
            <person name="Shimkets L."/>
            <person name="Ferriera S."/>
            <person name="Johnson J."/>
            <person name="Kravitz S."/>
            <person name="Beeson K."/>
            <person name="Sutton G."/>
            <person name="Rogers Y.-H."/>
            <person name="Friedman R."/>
            <person name="Frazier M."/>
            <person name="Venter J.C."/>
        </authorList>
    </citation>
    <scope>NUCLEOTIDE SEQUENCE [LARGE SCALE GENOMIC DNA]</scope>
    <source>
        <strain evidence="3 4">SIR-1</strain>
    </source>
</reference>
<accession>A6GK25</accession>
<dbReference type="RefSeq" id="WP_006977061.1">
    <property type="nucleotide sequence ID" value="NZ_ABCS01000176.1"/>
</dbReference>
<proteinExistence type="predicted"/>
<dbReference type="Proteomes" id="UP000005801">
    <property type="component" value="Unassembled WGS sequence"/>
</dbReference>